<dbReference type="EnsemblMetazoa" id="GPPI005617-RA">
    <property type="protein sequence ID" value="GPPI005617-PA"/>
    <property type="gene ID" value="GPPI005617"/>
</dbReference>
<sequence>MEDINKNYLSKKNNESDCSSIKLLAESSAQKKRFCIYSDSSSDHSNEKIAANNSTRRKRRHNPDSEKMIFRFGKKCFKDTYHISDGRLYDCCNKEQVSLLIDHRGRHAPGNKIDHPDDWAATWIS</sequence>
<accession>A0A1B0AR91</accession>
<dbReference type="AlphaFoldDB" id="A0A1B0AR91"/>
<evidence type="ECO:0000313" key="3">
    <source>
        <dbReference type="Proteomes" id="UP000092460"/>
    </source>
</evidence>
<organism evidence="2 3">
    <name type="scientific">Glossina palpalis gambiensis</name>
    <dbReference type="NCBI Taxonomy" id="67801"/>
    <lineage>
        <taxon>Eukaryota</taxon>
        <taxon>Metazoa</taxon>
        <taxon>Ecdysozoa</taxon>
        <taxon>Arthropoda</taxon>
        <taxon>Hexapoda</taxon>
        <taxon>Insecta</taxon>
        <taxon>Pterygota</taxon>
        <taxon>Neoptera</taxon>
        <taxon>Endopterygota</taxon>
        <taxon>Diptera</taxon>
        <taxon>Brachycera</taxon>
        <taxon>Muscomorpha</taxon>
        <taxon>Hippoboscoidea</taxon>
        <taxon>Glossinidae</taxon>
        <taxon>Glossina</taxon>
    </lineage>
</organism>
<dbReference type="VEuPathDB" id="VectorBase:GPPI005617"/>
<feature type="region of interest" description="Disordered" evidence="1">
    <location>
        <begin position="39"/>
        <end position="64"/>
    </location>
</feature>
<name>A0A1B0AR91_9MUSC</name>
<dbReference type="EMBL" id="JXJN01002291">
    <property type="status" value="NOT_ANNOTATED_CDS"/>
    <property type="molecule type" value="Genomic_DNA"/>
</dbReference>
<evidence type="ECO:0000256" key="1">
    <source>
        <dbReference type="SAM" id="MobiDB-lite"/>
    </source>
</evidence>
<proteinExistence type="predicted"/>
<dbReference type="EMBL" id="JXJN01002290">
    <property type="status" value="NOT_ANNOTATED_CDS"/>
    <property type="molecule type" value="Genomic_DNA"/>
</dbReference>
<dbReference type="Proteomes" id="UP000092460">
    <property type="component" value="Unassembled WGS sequence"/>
</dbReference>
<keyword evidence="3" id="KW-1185">Reference proteome</keyword>
<reference evidence="2" key="2">
    <citation type="submission" date="2020-05" db="UniProtKB">
        <authorList>
            <consortium name="EnsemblMetazoa"/>
        </authorList>
    </citation>
    <scope>IDENTIFICATION</scope>
    <source>
        <strain evidence="2">IAEA</strain>
    </source>
</reference>
<protein>
    <submittedName>
        <fullName evidence="2">Uncharacterized protein</fullName>
    </submittedName>
</protein>
<evidence type="ECO:0000313" key="2">
    <source>
        <dbReference type="EnsemblMetazoa" id="GPPI005617-PA"/>
    </source>
</evidence>
<reference evidence="3" key="1">
    <citation type="submission" date="2015-01" db="EMBL/GenBank/DDBJ databases">
        <authorList>
            <person name="Aksoy S."/>
            <person name="Warren W."/>
            <person name="Wilson R.K."/>
        </authorList>
    </citation>
    <scope>NUCLEOTIDE SEQUENCE [LARGE SCALE GENOMIC DNA]</scope>
    <source>
        <strain evidence="3">IAEA</strain>
    </source>
</reference>